<evidence type="ECO:0000256" key="4">
    <source>
        <dbReference type="ARBA" id="ARBA00022497"/>
    </source>
</evidence>
<accession>A0A0A7KRX3</accession>
<protein>
    <recommendedName>
        <fullName evidence="3 11">Nucleoprotein</fullName>
    </recommendedName>
    <alternativeName>
        <fullName evidence="10 11">Nucleocapsid protein</fullName>
    </alternativeName>
</protein>
<evidence type="ECO:0000256" key="12">
    <source>
        <dbReference type="SAM" id="MobiDB-lite"/>
    </source>
</evidence>
<dbReference type="GO" id="GO:0019013">
    <property type="term" value="C:viral nucleocapsid"/>
    <property type="evidence" value="ECO:0007669"/>
    <property type="project" value="UniProtKB-KW"/>
</dbReference>
<evidence type="ECO:0000256" key="10">
    <source>
        <dbReference type="ARBA" id="ARBA00033344"/>
    </source>
</evidence>
<feature type="region of interest" description="Disordered" evidence="12">
    <location>
        <begin position="257"/>
        <end position="277"/>
    </location>
</feature>
<dbReference type="GO" id="GO:0003723">
    <property type="term" value="F:RNA binding"/>
    <property type="evidence" value="ECO:0007669"/>
    <property type="project" value="UniProtKB-KW"/>
</dbReference>
<comment type="similarity">
    <text evidence="2 11">Belongs to the tospovirus nucleocapsid protein family.</text>
</comment>
<evidence type="ECO:0000256" key="11">
    <source>
        <dbReference type="PIRNR" id="PIRNR003948"/>
    </source>
</evidence>
<dbReference type="Pfam" id="PF01533">
    <property type="entry name" value="Tospo_nucleocap"/>
    <property type="match status" value="1"/>
</dbReference>
<evidence type="ECO:0000256" key="9">
    <source>
        <dbReference type="ARBA" id="ARBA00023274"/>
    </source>
</evidence>
<keyword evidence="7 11" id="KW-0694">RNA-binding</keyword>
<sequence>MSTVRGLTNQKIKDLLSGGKADVEIDSDDLTLGFNFNSFYEENKPAAEFTFVTGLNILKCRKQVFAACKSGKYEFCGKKIVATTDDVSATDWTFKRTEAFIRAKLISMIEKTGDETSKKQMYTKVMELPLVSAYGLNVPNEFSSAALRLMLCIGGPLPLLSSIPGLAPVCFPLAYFQNVKKEQLGIKNFSTYEQVCKIAKVLSASGVEFSDQVQELFSSVVKLLGDSNPGTAGAISLNKYNDQLKHMESAFNSKLNIDDYGQNSKPGSSKKPSKLSL</sequence>
<keyword evidence="4" id="KW-1139">Helical capsid protein</keyword>
<keyword evidence="9 11" id="KW-0687">Ribonucleoprotein</keyword>
<feature type="compositionally biased region" description="Low complexity" evidence="12">
    <location>
        <begin position="264"/>
        <end position="277"/>
    </location>
</feature>
<organism evidence="13">
    <name type="scientific">Tomato necrotic spot tospovirus</name>
    <dbReference type="NCBI Taxonomy" id="1582907"/>
    <lineage>
        <taxon>Viruses</taxon>
        <taxon>Riboviria</taxon>
        <taxon>Orthornavirae</taxon>
        <taxon>Negarnaviricota</taxon>
        <taxon>Polyploviricotina</taxon>
        <taxon>Bunyaviricetes</taxon>
        <taxon>Elliovirales</taxon>
        <taxon>Tospoviridae</taxon>
    </lineage>
</organism>
<evidence type="ECO:0000313" key="13">
    <source>
        <dbReference type="EMBL" id="AIZ47386.1"/>
    </source>
</evidence>
<evidence type="ECO:0000256" key="8">
    <source>
        <dbReference type="ARBA" id="ARBA00023086"/>
    </source>
</evidence>
<dbReference type="EMBL" id="KM355773">
    <property type="protein sequence ID" value="AIZ47386.1"/>
    <property type="molecule type" value="Genomic_RNA"/>
</dbReference>
<dbReference type="GO" id="GO:0019029">
    <property type="term" value="C:helical viral capsid"/>
    <property type="evidence" value="ECO:0007669"/>
    <property type="project" value="UniProtKB-KW"/>
</dbReference>
<name>A0A0A7KRX3_9VIRU</name>
<keyword evidence="8 11" id="KW-0543">Viral nucleoprotein</keyword>
<evidence type="ECO:0000256" key="7">
    <source>
        <dbReference type="ARBA" id="ARBA00022884"/>
    </source>
</evidence>
<evidence type="ECO:0000256" key="5">
    <source>
        <dbReference type="ARBA" id="ARBA00022561"/>
    </source>
</evidence>
<keyword evidence="5" id="KW-0167">Capsid protein</keyword>
<evidence type="ECO:0000256" key="1">
    <source>
        <dbReference type="ARBA" id="ARBA00004328"/>
    </source>
</evidence>
<dbReference type="PIRSF" id="PIRSF003948">
    <property type="entry name" value="N_TospoV"/>
    <property type="match status" value="1"/>
</dbReference>
<dbReference type="InterPro" id="IPR002517">
    <property type="entry name" value="Tospo_nucleocap"/>
</dbReference>
<dbReference type="GO" id="GO:1990904">
    <property type="term" value="C:ribonucleoprotein complex"/>
    <property type="evidence" value="ECO:0007669"/>
    <property type="project" value="UniProtKB-KW"/>
</dbReference>
<keyword evidence="6 11" id="KW-0946">Virion</keyword>
<proteinExistence type="inferred from homology"/>
<reference evidence="13" key="2">
    <citation type="submission" date="2014-07" db="EMBL/GenBank/DDBJ databases">
        <authorList>
            <person name="Yin Y.Y."/>
            <person name="Dong J.H."/>
            <person name="Zhang Z.K."/>
        </authorList>
    </citation>
    <scope>NUCLEOTIDE SEQUENCE</scope>
    <source>
        <strain evidence="13">2009-GZT</strain>
    </source>
</reference>
<evidence type="ECO:0000256" key="2">
    <source>
        <dbReference type="ARBA" id="ARBA00008119"/>
    </source>
</evidence>
<reference evidence="13" key="1">
    <citation type="journal article" date="2014" name="Virol. J.">
        <title>Identification of a new tospovirus causing necrotic ringspot on tomato in China.</title>
        <authorList>
            <person name="Yin Y."/>
            <person name="Zheng K."/>
            <person name="Dong J."/>
            <person name="Fang Q."/>
            <person name="Wu S."/>
            <person name="Wang L."/>
            <person name="Zhang Z."/>
        </authorList>
    </citation>
    <scope>NUCLEOTIDE SEQUENCE</scope>
    <source>
        <strain evidence="13">2009-GZT</strain>
    </source>
</reference>
<evidence type="ECO:0000256" key="3">
    <source>
        <dbReference type="ARBA" id="ARBA00014389"/>
    </source>
</evidence>
<comment type="function">
    <text evidence="11">Encapsidates the RNA.</text>
</comment>
<evidence type="ECO:0000256" key="6">
    <source>
        <dbReference type="ARBA" id="ARBA00022844"/>
    </source>
</evidence>
<comment type="subcellular location">
    <subcellularLocation>
        <location evidence="1 11">Virion</location>
    </subcellularLocation>
</comment>